<dbReference type="RefSeq" id="WP_242021476.1">
    <property type="nucleotide sequence ID" value="NZ_JAMPKX010000003.1"/>
</dbReference>
<evidence type="ECO:0000313" key="3">
    <source>
        <dbReference type="EMBL" id="MEP0947033.1"/>
    </source>
</evidence>
<evidence type="ECO:0000256" key="1">
    <source>
        <dbReference type="ARBA" id="ARBA00022448"/>
    </source>
</evidence>
<reference evidence="3 4" key="1">
    <citation type="submission" date="2022-04" db="EMBL/GenBank/DDBJ databases">
        <title>Positive selection, recombination, and allopatry shape intraspecific diversity of widespread and dominant cyanobacteria.</title>
        <authorList>
            <person name="Wei J."/>
            <person name="Shu W."/>
            <person name="Hu C."/>
        </authorList>
    </citation>
    <scope>NUCLEOTIDE SEQUENCE [LARGE SCALE GENOMIC DNA]</scope>
    <source>
        <strain evidence="3 4">DQ-A4</strain>
    </source>
</reference>
<dbReference type="InterPro" id="IPR040177">
    <property type="entry name" value="SLC30A9"/>
</dbReference>
<dbReference type="Proteomes" id="UP001482513">
    <property type="component" value="Unassembled WGS sequence"/>
</dbReference>
<accession>A0ABV0K2T2</accession>
<dbReference type="PANTHER" id="PTHR13414:SF9">
    <property type="entry name" value="PROTON-COUPLED ZINC ANTIPORTER SLC30A9, MITOCHONDRIAL"/>
    <property type="match status" value="1"/>
</dbReference>
<name>A0ABV0K2T2_9CYAN</name>
<keyword evidence="1" id="KW-0813">Transport</keyword>
<keyword evidence="2" id="KW-0812">Transmembrane</keyword>
<comment type="caution">
    <text evidence="3">The sequence shown here is derived from an EMBL/GenBank/DDBJ whole genome shotgun (WGS) entry which is preliminary data.</text>
</comment>
<sequence>MLTQMFDNAIYDGAASIMIGLLLIVVAILLVIETKSLLMGESASVTVRDSIKTLVKADQAVSDMGPPITLHLGPRDIMLAMNIEFCNHLSADEIEAAVRRIEQSIRTTHQDVTRIFIEAASLDGSETFRA</sequence>
<keyword evidence="2" id="KW-1133">Transmembrane helix</keyword>
<evidence type="ECO:0000256" key="2">
    <source>
        <dbReference type="SAM" id="Phobius"/>
    </source>
</evidence>
<keyword evidence="4" id="KW-1185">Reference proteome</keyword>
<gene>
    <name evidence="3" type="ORF">NC992_09130</name>
</gene>
<evidence type="ECO:0008006" key="5">
    <source>
        <dbReference type="Google" id="ProtNLM"/>
    </source>
</evidence>
<dbReference type="PANTHER" id="PTHR13414">
    <property type="entry name" value="HUEL-CATION TRANSPORTER"/>
    <property type="match status" value="1"/>
</dbReference>
<dbReference type="InterPro" id="IPR036837">
    <property type="entry name" value="Cation_efflux_CTD_sf"/>
</dbReference>
<dbReference type="SUPFAM" id="SSF160240">
    <property type="entry name" value="Cation efflux protein cytoplasmic domain-like"/>
    <property type="match status" value="1"/>
</dbReference>
<proteinExistence type="predicted"/>
<dbReference type="EMBL" id="JAMPKX010000003">
    <property type="protein sequence ID" value="MEP0947033.1"/>
    <property type="molecule type" value="Genomic_DNA"/>
</dbReference>
<organism evidence="3 4">
    <name type="scientific">Leptolyngbya subtilissima DQ-A4</name>
    <dbReference type="NCBI Taxonomy" id="2933933"/>
    <lineage>
        <taxon>Bacteria</taxon>
        <taxon>Bacillati</taxon>
        <taxon>Cyanobacteriota</taxon>
        <taxon>Cyanophyceae</taxon>
        <taxon>Leptolyngbyales</taxon>
        <taxon>Leptolyngbyaceae</taxon>
        <taxon>Leptolyngbya group</taxon>
        <taxon>Leptolyngbya</taxon>
    </lineage>
</organism>
<evidence type="ECO:0000313" key="4">
    <source>
        <dbReference type="Proteomes" id="UP001482513"/>
    </source>
</evidence>
<protein>
    <recommendedName>
        <fullName evidence="5">Cation efflux protein cytoplasmic domain-containing protein</fullName>
    </recommendedName>
</protein>
<feature type="transmembrane region" description="Helical" evidence="2">
    <location>
        <begin position="13"/>
        <end position="32"/>
    </location>
</feature>
<keyword evidence="2" id="KW-0472">Membrane</keyword>